<comment type="caution">
    <text evidence="1">The sequence shown here is derived from an EMBL/GenBank/DDBJ whole genome shotgun (WGS) entry which is preliminary data.</text>
</comment>
<dbReference type="AlphaFoldDB" id="A0A7J0DPI5"/>
<proteinExistence type="predicted"/>
<keyword evidence="2" id="KW-1185">Reference proteome</keyword>
<dbReference type="PANTHER" id="PTHR36804:SF1">
    <property type="entry name" value="OS04G0585600 PROTEIN"/>
    <property type="match status" value="1"/>
</dbReference>
<accession>A0A7J0DPI5</accession>
<name>A0A7J0DPI5_9ERIC</name>
<evidence type="ECO:0000313" key="2">
    <source>
        <dbReference type="Proteomes" id="UP000585474"/>
    </source>
</evidence>
<reference evidence="2" key="1">
    <citation type="submission" date="2019-07" db="EMBL/GenBank/DDBJ databases">
        <title>De Novo Assembly of kiwifruit Actinidia rufa.</title>
        <authorList>
            <person name="Sugita-Konishi S."/>
            <person name="Sato K."/>
            <person name="Mori E."/>
            <person name="Abe Y."/>
            <person name="Kisaki G."/>
            <person name="Hamano K."/>
            <person name="Suezawa K."/>
            <person name="Otani M."/>
            <person name="Fukuda T."/>
            <person name="Manabe T."/>
            <person name="Gomi K."/>
            <person name="Tabuchi M."/>
            <person name="Akimitsu K."/>
            <person name="Kataoka I."/>
        </authorList>
    </citation>
    <scope>NUCLEOTIDE SEQUENCE [LARGE SCALE GENOMIC DNA]</scope>
    <source>
        <strain evidence="2">cv. Fuchu</strain>
    </source>
</reference>
<dbReference type="EMBL" id="BJWL01000332">
    <property type="protein sequence ID" value="GFS39372.1"/>
    <property type="molecule type" value="Genomic_DNA"/>
</dbReference>
<organism evidence="1 2">
    <name type="scientific">Actinidia rufa</name>
    <dbReference type="NCBI Taxonomy" id="165716"/>
    <lineage>
        <taxon>Eukaryota</taxon>
        <taxon>Viridiplantae</taxon>
        <taxon>Streptophyta</taxon>
        <taxon>Embryophyta</taxon>
        <taxon>Tracheophyta</taxon>
        <taxon>Spermatophyta</taxon>
        <taxon>Magnoliopsida</taxon>
        <taxon>eudicotyledons</taxon>
        <taxon>Gunneridae</taxon>
        <taxon>Pentapetalae</taxon>
        <taxon>asterids</taxon>
        <taxon>Ericales</taxon>
        <taxon>Actinidiaceae</taxon>
        <taxon>Actinidia</taxon>
    </lineage>
</organism>
<dbReference type="Proteomes" id="UP000585474">
    <property type="component" value="Unassembled WGS sequence"/>
</dbReference>
<protein>
    <submittedName>
        <fullName evidence="1">Uncharacterized protein</fullName>
    </submittedName>
</protein>
<gene>
    <name evidence="1" type="ORF">Acr_00g0062580</name>
</gene>
<evidence type="ECO:0000313" key="1">
    <source>
        <dbReference type="EMBL" id="GFS39372.1"/>
    </source>
</evidence>
<sequence length="409" mass="45718">MVKEFFSTLFRLLRRRTLDATLSFDDQMISLSLPPHSVSSLSYKPPLISNLKPLYIHCHKKKPNQDAPFAVAIDACILNSLGFPIALGPDDELGDSVIDSTNARFALHRTKSQSRTETLLRYNGCGRCGGYGTGHERTRSNPAIEMTLTHVTHRSSNLLKPLSAPVLLWTFSTDTITVETSVPFTGHNCSPPPLTVVTTPVELMSFRDMAMMQRMEIASWVLAWLDTGKQRFVVYSVVYLAPFFEVSISPIIIVKLKFDLKSFCASRVLICFSMWSRLCLVLGKLRERIEAMVVRRCVGVLRRHSSNGHVIPAVAMSSNSGCGVRRGCGDGFGGRWERWTEESAILTIEERDPGRPWIVRPLSSNAMDCMGEREGKNDGREKGSKNGQMNVKDDLFMDVISCGRVLLRL</sequence>
<dbReference type="PANTHER" id="PTHR36804">
    <property type="entry name" value="OSJNBA0013K16.11 PROTEIN"/>
    <property type="match status" value="1"/>
</dbReference>